<feature type="compositionally biased region" description="Basic residues" evidence="1">
    <location>
        <begin position="496"/>
        <end position="511"/>
    </location>
</feature>
<feature type="compositionally biased region" description="Acidic residues" evidence="1">
    <location>
        <begin position="654"/>
        <end position="672"/>
    </location>
</feature>
<sequence>MNNVTTTQLAASTFSQDTMASAISPQPSPRINLPPPPNPPFTFPARPSSSAPSSLSRTTGRRHQSAIDIPKIGLGVDCSDLNTPPAGLPDFRFNPGNNLTPESASRRPRPPPLPDFAFNPGSTQATDASLLSPSFAPPSPRTIPNHMGHRRGGSEFVGGKLKSGEPISVMSTSPTRSESGFASPTLPTQSASAGPRRHQRGHSHRRSGAISSHDLSLILQASPNSSSRGSSAPASPAGFHDQQMFSNINNQKTVEVTVADASEEIADQGSIVLDKPSRSLPELSPRPVTRARVGFSDTLEFIPRPLSLVSTDTASTVRPGHSVSGSISSIASVTNATNPGRESPIVLGSSVPLAKSESRPSTAGAVLERTSSLHVAAEGTPSPRRRNSILILNDLSQANPPTPTTSTPTRTPKRWTFFGFDSFATAGSPTKPRPTSTSSSDIATKECIDRVPSVDNVDVAHDVETSQVPSPVGEKKKSGKKRQKRVKTWAGSILTRKSKSRSQKSKARRRSQTPPIIRFTSDDDPGCDCAETIGQSSGTELGLNSNRQILSGSRAAKHSRTHVDDDAPYPMIDLDAALGPFNTPTRDPQWEEAQRGGAPPKRQLHSAAGMRGFTGPGMHYHRRAESAPEMPPFEAGRFSMHRFGSSSTMADVFEEDEEDDDNTGESTTEDSTSESQDTTTGDEDEGRDTDDAASTPRQEHSTELGNPPVDIPASPSIRRKQSGSSLDLPIPGRMRNESSSGSLHSEVITEEHPFFNPARRESVFTIPSETSDPAAPSPSRDISLMESVPPDATSIILPGPPTMPISPYPISHSSSFPSPRSPMSYDAHRISTAPSSITDENHFRSLLMGEPGPELVRLSIDVPSLASTNSTMTRESSFTPGVRPRNKPFHEQRPASFTSTAFGRRRSSLASLSRLISSAHGERSKLSMEVPSDNEVEKKSKTSKSKRLTRLMQFWKPKASSDS</sequence>
<feature type="compositionally biased region" description="Low complexity" evidence="1">
    <location>
        <begin position="808"/>
        <end position="824"/>
    </location>
</feature>
<accession>A0A7C8MUE0</accession>
<feature type="region of interest" description="Disordered" evidence="1">
    <location>
        <begin position="580"/>
        <end position="609"/>
    </location>
</feature>
<dbReference type="EMBL" id="WUBL01000045">
    <property type="protein sequence ID" value="KAF2968793.1"/>
    <property type="molecule type" value="Genomic_DNA"/>
</dbReference>
<evidence type="ECO:0000256" key="1">
    <source>
        <dbReference type="SAM" id="MobiDB-lite"/>
    </source>
</evidence>
<feature type="compositionally biased region" description="Polar residues" evidence="1">
    <location>
        <begin position="169"/>
        <end position="192"/>
    </location>
</feature>
<dbReference type="Proteomes" id="UP000481858">
    <property type="component" value="Unassembled WGS sequence"/>
</dbReference>
<evidence type="ECO:0000313" key="2">
    <source>
        <dbReference type="EMBL" id="KAF2968793.1"/>
    </source>
</evidence>
<dbReference type="OrthoDB" id="5406427at2759"/>
<feature type="region of interest" description="Disordered" evidence="1">
    <location>
        <begin position="654"/>
        <end position="754"/>
    </location>
</feature>
<feature type="compositionally biased region" description="Basic residues" evidence="1">
    <location>
        <begin position="477"/>
        <end position="487"/>
    </location>
</feature>
<keyword evidence="3" id="KW-1185">Reference proteome</keyword>
<feature type="region of interest" description="Disordered" evidence="1">
    <location>
        <begin position="461"/>
        <end position="543"/>
    </location>
</feature>
<feature type="compositionally biased region" description="Polar residues" evidence="1">
    <location>
        <begin position="867"/>
        <end position="879"/>
    </location>
</feature>
<reference evidence="2 3" key="1">
    <citation type="submission" date="2019-12" db="EMBL/GenBank/DDBJ databases">
        <title>Draft genome sequence of the ascomycete Xylaria multiplex DSM 110363.</title>
        <authorList>
            <person name="Buettner E."/>
            <person name="Kellner H."/>
        </authorList>
    </citation>
    <scope>NUCLEOTIDE SEQUENCE [LARGE SCALE GENOMIC DNA]</scope>
    <source>
        <strain evidence="2 3">DSM 110363</strain>
    </source>
</reference>
<feature type="compositionally biased region" description="Pro residues" evidence="1">
    <location>
        <begin position="798"/>
        <end position="807"/>
    </location>
</feature>
<feature type="compositionally biased region" description="Polar residues" evidence="1">
    <location>
        <begin position="533"/>
        <end position="543"/>
    </location>
</feature>
<gene>
    <name evidence="2" type="ORF">GQX73_g4737</name>
</gene>
<feature type="compositionally biased region" description="Polar residues" evidence="1">
    <location>
        <begin position="1"/>
        <end position="23"/>
    </location>
</feature>
<feature type="region of interest" description="Disordered" evidence="1">
    <location>
        <begin position="916"/>
        <end position="963"/>
    </location>
</feature>
<feature type="compositionally biased region" description="Basic residues" evidence="1">
    <location>
        <begin position="195"/>
        <end position="207"/>
    </location>
</feature>
<feature type="compositionally biased region" description="Low complexity" evidence="1">
    <location>
        <begin position="43"/>
        <end position="58"/>
    </location>
</feature>
<feature type="region of interest" description="Disordered" evidence="1">
    <location>
        <begin position="766"/>
        <end position="827"/>
    </location>
</feature>
<name>A0A7C8MUE0_9PEZI</name>
<comment type="caution">
    <text evidence="2">The sequence shown here is derived from an EMBL/GenBank/DDBJ whole genome shotgun (WGS) entry which is preliminary data.</text>
</comment>
<feature type="region of interest" description="Disordered" evidence="1">
    <location>
        <begin position="422"/>
        <end position="444"/>
    </location>
</feature>
<protein>
    <recommendedName>
        <fullName evidence="4">Cell wall proline rich protein</fullName>
    </recommendedName>
</protein>
<feature type="compositionally biased region" description="Low complexity" evidence="1">
    <location>
        <begin position="221"/>
        <end position="237"/>
    </location>
</feature>
<feature type="compositionally biased region" description="Pro residues" evidence="1">
    <location>
        <begin position="26"/>
        <end position="42"/>
    </location>
</feature>
<organism evidence="2 3">
    <name type="scientific">Xylaria multiplex</name>
    <dbReference type="NCBI Taxonomy" id="323545"/>
    <lineage>
        <taxon>Eukaryota</taxon>
        <taxon>Fungi</taxon>
        <taxon>Dikarya</taxon>
        <taxon>Ascomycota</taxon>
        <taxon>Pezizomycotina</taxon>
        <taxon>Sordariomycetes</taxon>
        <taxon>Xylariomycetidae</taxon>
        <taxon>Xylariales</taxon>
        <taxon>Xylariaceae</taxon>
        <taxon>Xylaria</taxon>
    </lineage>
</organism>
<evidence type="ECO:0000313" key="3">
    <source>
        <dbReference type="Proteomes" id="UP000481858"/>
    </source>
</evidence>
<proteinExistence type="predicted"/>
<feature type="region of interest" description="Disordered" evidence="1">
    <location>
        <begin position="867"/>
        <end position="903"/>
    </location>
</feature>
<evidence type="ECO:0008006" key="4">
    <source>
        <dbReference type="Google" id="ProtNLM"/>
    </source>
</evidence>
<dbReference type="AlphaFoldDB" id="A0A7C8MUE0"/>
<feature type="compositionally biased region" description="Low complexity" evidence="1">
    <location>
        <begin position="428"/>
        <end position="440"/>
    </location>
</feature>
<feature type="region of interest" description="Disordered" evidence="1">
    <location>
        <begin position="395"/>
        <end position="414"/>
    </location>
</feature>
<dbReference type="InParanoid" id="A0A7C8MUE0"/>
<feature type="region of interest" description="Disordered" evidence="1">
    <location>
        <begin position="1"/>
        <end position="241"/>
    </location>
</feature>